<proteinExistence type="predicted"/>
<keyword evidence="12" id="KW-1185">Reference proteome</keyword>
<dbReference type="AlphaFoldDB" id="A0A2U3NR88"/>
<dbReference type="GO" id="GO:0051537">
    <property type="term" value="F:2 iron, 2 sulfur cluster binding"/>
    <property type="evidence" value="ECO:0007669"/>
    <property type="project" value="UniProtKB-KW"/>
</dbReference>
<evidence type="ECO:0000313" key="12">
    <source>
        <dbReference type="Proteomes" id="UP000240988"/>
    </source>
</evidence>
<dbReference type="InterPro" id="IPR006058">
    <property type="entry name" value="2Fe2S_fd_BS"/>
</dbReference>
<dbReference type="Gene3D" id="3.40.50.80">
    <property type="entry name" value="Nucleotide-binding domain of ferredoxin-NADP reductase (FNR) module"/>
    <property type="match status" value="1"/>
</dbReference>
<evidence type="ECO:0000256" key="2">
    <source>
        <dbReference type="ARBA" id="ARBA00022630"/>
    </source>
</evidence>
<comment type="cofactor">
    <cofactor evidence="1">
        <name>FAD</name>
        <dbReference type="ChEBI" id="CHEBI:57692"/>
    </cofactor>
</comment>
<dbReference type="RefSeq" id="WP_077087301.1">
    <property type="nucleotide sequence ID" value="NZ_LT721901.1"/>
</dbReference>
<dbReference type="InterPro" id="IPR039261">
    <property type="entry name" value="FNR_nucleotide-bd"/>
</dbReference>
<keyword evidence="7" id="KW-0408">Iron</keyword>
<dbReference type="InterPro" id="IPR008333">
    <property type="entry name" value="Cbr1-like_FAD-bd_dom"/>
</dbReference>
<dbReference type="CDD" id="cd00207">
    <property type="entry name" value="fer2"/>
    <property type="match status" value="1"/>
</dbReference>
<reference evidence="11 12" key="1">
    <citation type="submission" date="2017-01" db="EMBL/GenBank/DDBJ databases">
        <authorList>
            <consortium name="Urmite Genomes"/>
        </authorList>
    </citation>
    <scope>NUCLEOTIDE SEQUENCE [LARGE SCALE GENOMIC DNA]</scope>
    <source>
        <strain evidence="11 12">AB57</strain>
    </source>
</reference>
<keyword evidence="2" id="KW-0285">Flavoprotein</keyword>
<dbReference type="PROSITE" id="PS51384">
    <property type="entry name" value="FAD_FR"/>
    <property type="match status" value="1"/>
</dbReference>
<keyword evidence="5" id="KW-0274">FAD</keyword>
<dbReference type="Pfam" id="PF00111">
    <property type="entry name" value="Fer2"/>
    <property type="match status" value="1"/>
</dbReference>
<dbReference type="InterPro" id="IPR017938">
    <property type="entry name" value="Riboflavin_synthase-like_b-brl"/>
</dbReference>
<dbReference type="PANTHER" id="PTHR47354:SF8">
    <property type="entry name" value="1,2-PHENYLACETYL-COA EPOXIDASE, SUBUNIT E"/>
    <property type="match status" value="1"/>
</dbReference>
<organism evidence="11 12">
    <name type="scientific">Mycobacterium rhizamassiliense</name>
    <dbReference type="NCBI Taxonomy" id="1841860"/>
    <lineage>
        <taxon>Bacteria</taxon>
        <taxon>Bacillati</taxon>
        <taxon>Actinomycetota</taxon>
        <taxon>Actinomycetes</taxon>
        <taxon>Mycobacteriales</taxon>
        <taxon>Mycobacteriaceae</taxon>
        <taxon>Mycobacterium</taxon>
    </lineage>
</organism>
<dbReference type="InterPro" id="IPR012675">
    <property type="entry name" value="Beta-grasp_dom_sf"/>
</dbReference>
<dbReference type="PANTHER" id="PTHR47354">
    <property type="entry name" value="NADH OXIDOREDUCTASE HCR"/>
    <property type="match status" value="1"/>
</dbReference>
<keyword evidence="3" id="KW-0001">2Fe-2S</keyword>
<sequence length="353" mass="37825">MQDSRALSYAGPATDAVKGFVPLQVKRVIPETADTISLVLDVPESLAGLFRYQAGQHLTLLVDVGGQQLQRCYSMSSSPAAGEDLRITVKRDRDGVVSNWLNDTATPGAELHAAPPRGRFVLQDTDRTVVAFAGGSGITPVFSLLRSALSSTGRDIRLFYANRSRDSVIFDAELAKLHDGDPARFTLRHHVDEDNGIVTAADVDAFVDGIADADFYICGPGPFMDTVESTLRAAGVTSDRLHLERFEASPTPLVPAADPGDVVTEEVTIQLDRTTTTVAYSSGETLLQTARMAGLSAPSSCEVGSCGTCMARLTEGSARMLNNDALEDDEVQDGWVLTCQALPTSRTVRVVYE</sequence>
<dbReference type="InterPro" id="IPR001433">
    <property type="entry name" value="OxRdtase_FAD/NAD-bd"/>
</dbReference>
<dbReference type="GO" id="GO:0050660">
    <property type="term" value="F:flavin adenine dinucleotide binding"/>
    <property type="evidence" value="ECO:0007669"/>
    <property type="project" value="TreeGrafter"/>
</dbReference>
<dbReference type="SUPFAM" id="SSF63380">
    <property type="entry name" value="Riboflavin synthase domain-like"/>
    <property type="match status" value="1"/>
</dbReference>
<dbReference type="PROSITE" id="PS00197">
    <property type="entry name" value="2FE2S_FER_1"/>
    <property type="match status" value="1"/>
</dbReference>
<dbReference type="CDD" id="cd06214">
    <property type="entry name" value="PA_degradation_oxidoreductase_like"/>
    <property type="match status" value="1"/>
</dbReference>
<dbReference type="InterPro" id="IPR001041">
    <property type="entry name" value="2Fe-2S_ferredoxin-type"/>
</dbReference>
<evidence type="ECO:0000256" key="5">
    <source>
        <dbReference type="ARBA" id="ARBA00022827"/>
    </source>
</evidence>
<evidence type="ECO:0000313" key="11">
    <source>
        <dbReference type="EMBL" id="SPM34036.1"/>
    </source>
</evidence>
<evidence type="ECO:0000256" key="8">
    <source>
        <dbReference type="ARBA" id="ARBA00023014"/>
    </source>
</evidence>
<name>A0A2U3NR88_9MYCO</name>
<dbReference type="InterPro" id="IPR036010">
    <property type="entry name" value="2Fe-2S_ferredoxin-like_sf"/>
</dbReference>
<evidence type="ECO:0000256" key="1">
    <source>
        <dbReference type="ARBA" id="ARBA00001974"/>
    </source>
</evidence>
<evidence type="ECO:0000259" key="9">
    <source>
        <dbReference type="PROSITE" id="PS51085"/>
    </source>
</evidence>
<dbReference type="GO" id="GO:0046872">
    <property type="term" value="F:metal ion binding"/>
    <property type="evidence" value="ECO:0007669"/>
    <property type="project" value="UniProtKB-KW"/>
</dbReference>
<evidence type="ECO:0000256" key="6">
    <source>
        <dbReference type="ARBA" id="ARBA00023002"/>
    </source>
</evidence>
<keyword evidence="6" id="KW-0560">Oxidoreductase</keyword>
<dbReference type="Gene3D" id="2.40.30.10">
    <property type="entry name" value="Translation factors"/>
    <property type="match status" value="1"/>
</dbReference>
<evidence type="ECO:0000259" key="10">
    <source>
        <dbReference type="PROSITE" id="PS51384"/>
    </source>
</evidence>
<keyword evidence="4" id="KW-0479">Metal-binding</keyword>
<dbReference type="STRING" id="1841860.GCA_900157375_01849"/>
<evidence type="ECO:0000256" key="7">
    <source>
        <dbReference type="ARBA" id="ARBA00023004"/>
    </source>
</evidence>
<evidence type="ECO:0000256" key="4">
    <source>
        <dbReference type="ARBA" id="ARBA00022723"/>
    </source>
</evidence>
<evidence type="ECO:0000256" key="3">
    <source>
        <dbReference type="ARBA" id="ARBA00022714"/>
    </source>
</evidence>
<dbReference type="PRINTS" id="PR00371">
    <property type="entry name" value="FPNCR"/>
</dbReference>
<feature type="domain" description="FAD-binding FR-type" evidence="10">
    <location>
        <begin position="18"/>
        <end position="123"/>
    </location>
</feature>
<dbReference type="SUPFAM" id="SSF54292">
    <property type="entry name" value="2Fe-2S ferredoxin-like"/>
    <property type="match status" value="1"/>
</dbReference>
<dbReference type="OrthoDB" id="9796486at2"/>
<dbReference type="GO" id="GO:0016491">
    <property type="term" value="F:oxidoreductase activity"/>
    <property type="evidence" value="ECO:0007669"/>
    <property type="project" value="UniProtKB-KW"/>
</dbReference>
<gene>
    <name evidence="11" type="ORF">MRAB57_1847</name>
</gene>
<dbReference type="Pfam" id="PF00175">
    <property type="entry name" value="NAD_binding_1"/>
    <property type="match status" value="1"/>
</dbReference>
<feature type="domain" description="2Fe-2S ferredoxin-type" evidence="9">
    <location>
        <begin position="265"/>
        <end position="353"/>
    </location>
</feature>
<keyword evidence="8" id="KW-0411">Iron-sulfur</keyword>
<dbReference type="SUPFAM" id="SSF52343">
    <property type="entry name" value="Ferredoxin reductase-like, C-terminal NADP-linked domain"/>
    <property type="match status" value="1"/>
</dbReference>
<dbReference type="Pfam" id="PF00970">
    <property type="entry name" value="FAD_binding_6"/>
    <property type="match status" value="1"/>
</dbReference>
<dbReference type="Gene3D" id="3.10.20.30">
    <property type="match status" value="1"/>
</dbReference>
<dbReference type="InterPro" id="IPR001709">
    <property type="entry name" value="Flavoprot_Pyr_Nucl_cyt_Rdtase"/>
</dbReference>
<dbReference type="Proteomes" id="UP000240988">
    <property type="component" value="Unassembled WGS sequence"/>
</dbReference>
<dbReference type="PRINTS" id="PR00409">
    <property type="entry name" value="PHDIOXRDTASE"/>
</dbReference>
<dbReference type="InterPro" id="IPR050415">
    <property type="entry name" value="MRET"/>
</dbReference>
<dbReference type="EMBL" id="FUFA01000004">
    <property type="protein sequence ID" value="SPM34036.1"/>
    <property type="molecule type" value="Genomic_DNA"/>
</dbReference>
<dbReference type="PROSITE" id="PS51085">
    <property type="entry name" value="2FE2S_FER_2"/>
    <property type="match status" value="1"/>
</dbReference>
<dbReference type="InterPro" id="IPR017927">
    <property type="entry name" value="FAD-bd_FR_type"/>
</dbReference>
<protein>
    <submittedName>
        <fullName evidence="11">Ferredoxin-NADP reductase</fullName>
    </submittedName>
</protein>
<accession>A0A2U3NR88</accession>